<feature type="region of interest" description="Disordered" evidence="5">
    <location>
        <begin position="84"/>
        <end position="106"/>
    </location>
</feature>
<sequence length="325" mass="35281">MARSGHCVDLMSQRMGREDCCSTGGASTSWSQEDMDAGELFFWRVLGGGVPCQACKETCAGVTCGEGKRCVMRKGRPKCACAPDCRHGKGSSRSQRGPVCGSDGRSYRSACRLRKRSCRKKSSNLSIAYYGHCERSCERIQCPDGKQCLLDQRLTPHCVKCRRNCPLLIPASSSFSSSNLSSSSAALAAATARHRMVCGVDGVTYLSACHLREAACRRGKAIPMAYKGRCKSKPLNNKGFSPSLPHLSATPSAPVRKTFTTNSFPRRFPQPPLHSSPDAVSYTVRPLLPLRLLSPPPAHPNEMYLLSSNRVSSTPFTLVSQNALL</sequence>
<dbReference type="PANTHER" id="PTHR13866:SF29">
    <property type="entry name" value="FOLLISTATIN"/>
    <property type="match status" value="1"/>
</dbReference>
<dbReference type="PROSITE" id="PS51465">
    <property type="entry name" value="KAZAL_2"/>
    <property type="match status" value="2"/>
</dbReference>
<comment type="caution">
    <text evidence="7">The sequence shown here is derived from an EMBL/GenBank/DDBJ whole genome shotgun (WGS) entry which is preliminary data.</text>
</comment>
<dbReference type="GO" id="GO:0005615">
    <property type="term" value="C:extracellular space"/>
    <property type="evidence" value="ECO:0007669"/>
    <property type="project" value="TreeGrafter"/>
</dbReference>
<keyword evidence="8" id="KW-1185">Reference proteome</keyword>
<protein>
    <recommendedName>
        <fullName evidence="6">Kazal-like domain-containing protein</fullName>
    </recommendedName>
</protein>
<feature type="domain" description="Kazal-like" evidence="6">
    <location>
        <begin position="82"/>
        <end position="135"/>
    </location>
</feature>
<dbReference type="Pfam" id="PF21333">
    <property type="entry name" value="FST_N"/>
    <property type="match status" value="1"/>
</dbReference>
<feature type="domain" description="Kazal-like" evidence="6">
    <location>
        <begin position="197"/>
        <end position="232"/>
    </location>
</feature>
<organism evidence="7 8">
    <name type="scientific">Ladona fulva</name>
    <name type="common">Scarce chaser dragonfly</name>
    <name type="synonym">Libellula fulva</name>
    <dbReference type="NCBI Taxonomy" id="123851"/>
    <lineage>
        <taxon>Eukaryota</taxon>
        <taxon>Metazoa</taxon>
        <taxon>Ecdysozoa</taxon>
        <taxon>Arthropoda</taxon>
        <taxon>Hexapoda</taxon>
        <taxon>Insecta</taxon>
        <taxon>Pterygota</taxon>
        <taxon>Palaeoptera</taxon>
        <taxon>Odonata</taxon>
        <taxon>Epiprocta</taxon>
        <taxon>Anisoptera</taxon>
        <taxon>Libelluloidea</taxon>
        <taxon>Libellulidae</taxon>
        <taxon>Ladona</taxon>
    </lineage>
</organism>
<name>A0A8K0K002_LADFU</name>
<dbReference type="SUPFAM" id="SSF100895">
    <property type="entry name" value="Kazal-type serine protease inhibitors"/>
    <property type="match status" value="2"/>
</dbReference>
<reference evidence="7" key="1">
    <citation type="submission" date="2013-04" db="EMBL/GenBank/DDBJ databases">
        <authorList>
            <person name="Qu J."/>
            <person name="Murali S.C."/>
            <person name="Bandaranaike D."/>
            <person name="Bellair M."/>
            <person name="Blankenburg K."/>
            <person name="Chao H."/>
            <person name="Dinh H."/>
            <person name="Doddapaneni H."/>
            <person name="Downs B."/>
            <person name="Dugan-Rocha S."/>
            <person name="Elkadiri S."/>
            <person name="Gnanaolivu R.D."/>
            <person name="Hernandez B."/>
            <person name="Javaid M."/>
            <person name="Jayaseelan J.C."/>
            <person name="Lee S."/>
            <person name="Li M."/>
            <person name="Ming W."/>
            <person name="Munidasa M."/>
            <person name="Muniz J."/>
            <person name="Nguyen L."/>
            <person name="Ongeri F."/>
            <person name="Osuji N."/>
            <person name="Pu L.-L."/>
            <person name="Puazo M."/>
            <person name="Qu C."/>
            <person name="Quiroz J."/>
            <person name="Raj R."/>
            <person name="Weissenberger G."/>
            <person name="Xin Y."/>
            <person name="Zou X."/>
            <person name="Han Y."/>
            <person name="Richards S."/>
            <person name="Worley K."/>
            <person name="Muzny D."/>
            <person name="Gibbs R."/>
        </authorList>
    </citation>
    <scope>NUCLEOTIDE SEQUENCE</scope>
    <source>
        <strain evidence="7">Sampled in the wild</strain>
    </source>
</reference>
<dbReference type="Gene3D" id="3.90.290.10">
    <property type="entry name" value="TGF-beta binding (TB) domain"/>
    <property type="match status" value="1"/>
</dbReference>
<evidence type="ECO:0000256" key="5">
    <source>
        <dbReference type="SAM" id="MobiDB-lite"/>
    </source>
</evidence>
<dbReference type="Gene3D" id="3.30.60.30">
    <property type="match status" value="2"/>
</dbReference>
<dbReference type="InterPro" id="IPR036058">
    <property type="entry name" value="Kazal_dom_sf"/>
</dbReference>
<evidence type="ECO:0000313" key="7">
    <source>
        <dbReference type="EMBL" id="KAG8223408.1"/>
    </source>
</evidence>
<keyword evidence="3" id="KW-1015">Disulfide bond</keyword>
<gene>
    <name evidence="7" type="ORF">J437_LFUL003681</name>
</gene>
<keyword evidence="2" id="KW-0677">Repeat</keyword>
<proteinExistence type="predicted"/>
<dbReference type="GO" id="GO:0005509">
    <property type="term" value="F:calcium ion binding"/>
    <property type="evidence" value="ECO:0007669"/>
    <property type="project" value="TreeGrafter"/>
</dbReference>
<dbReference type="EMBL" id="KZ308159">
    <property type="protein sequence ID" value="KAG8223408.1"/>
    <property type="molecule type" value="Genomic_DNA"/>
</dbReference>
<evidence type="ECO:0000256" key="4">
    <source>
        <dbReference type="ARBA" id="ARBA00023180"/>
    </source>
</evidence>
<dbReference type="SMART" id="SM00280">
    <property type="entry name" value="KAZAL"/>
    <property type="match status" value="2"/>
</dbReference>
<dbReference type="InterPro" id="IPR003645">
    <property type="entry name" value="Fol_N"/>
</dbReference>
<evidence type="ECO:0000259" key="6">
    <source>
        <dbReference type="PROSITE" id="PS51465"/>
    </source>
</evidence>
<feature type="region of interest" description="Disordered" evidence="5">
    <location>
        <begin position="241"/>
        <end position="277"/>
    </location>
</feature>
<dbReference type="CDD" id="cd00104">
    <property type="entry name" value="KAZAL_FS"/>
    <property type="match status" value="2"/>
</dbReference>
<dbReference type="InterPro" id="IPR002350">
    <property type="entry name" value="Kazal_dom"/>
</dbReference>
<dbReference type="Pfam" id="PF07648">
    <property type="entry name" value="Kazal_2"/>
    <property type="match status" value="2"/>
</dbReference>
<dbReference type="Proteomes" id="UP000792457">
    <property type="component" value="Unassembled WGS sequence"/>
</dbReference>
<evidence type="ECO:0000256" key="1">
    <source>
        <dbReference type="ARBA" id="ARBA00022729"/>
    </source>
</evidence>
<dbReference type="SMART" id="SM00274">
    <property type="entry name" value="FOLN"/>
    <property type="match status" value="2"/>
</dbReference>
<accession>A0A8K0K002</accession>
<dbReference type="AlphaFoldDB" id="A0A8K0K002"/>
<dbReference type="OrthoDB" id="192611at2759"/>
<evidence type="ECO:0000256" key="2">
    <source>
        <dbReference type="ARBA" id="ARBA00022737"/>
    </source>
</evidence>
<dbReference type="InterPro" id="IPR036773">
    <property type="entry name" value="TB_dom_sf"/>
</dbReference>
<dbReference type="GO" id="GO:0005518">
    <property type="term" value="F:collagen binding"/>
    <property type="evidence" value="ECO:0007669"/>
    <property type="project" value="TreeGrafter"/>
</dbReference>
<evidence type="ECO:0000313" key="8">
    <source>
        <dbReference type="Proteomes" id="UP000792457"/>
    </source>
</evidence>
<reference evidence="7" key="2">
    <citation type="submission" date="2017-10" db="EMBL/GenBank/DDBJ databases">
        <title>Ladona fulva Genome sequencing and assembly.</title>
        <authorList>
            <person name="Murali S."/>
            <person name="Richards S."/>
            <person name="Bandaranaike D."/>
            <person name="Bellair M."/>
            <person name="Blankenburg K."/>
            <person name="Chao H."/>
            <person name="Dinh H."/>
            <person name="Doddapaneni H."/>
            <person name="Dugan-Rocha S."/>
            <person name="Elkadiri S."/>
            <person name="Gnanaolivu R."/>
            <person name="Hernandez B."/>
            <person name="Skinner E."/>
            <person name="Javaid M."/>
            <person name="Lee S."/>
            <person name="Li M."/>
            <person name="Ming W."/>
            <person name="Munidasa M."/>
            <person name="Muniz J."/>
            <person name="Nguyen L."/>
            <person name="Hughes D."/>
            <person name="Osuji N."/>
            <person name="Pu L.-L."/>
            <person name="Puazo M."/>
            <person name="Qu C."/>
            <person name="Quiroz J."/>
            <person name="Raj R."/>
            <person name="Weissenberger G."/>
            <person name="Xin Y."/>
            <person name="Zou X."/>
            <person name="Han Y."/>
            <person name="Worley K."/>
            <person name="Muzny D."/>
            <person name="Gibbs R."/>
        </authorList>
    </citation>
    <scope>NUCLEOTIDE SEQUENCE</scope>
    <source>
        <strain evidence="7">Sampled in the wild</strain>
    </source>
</reference>
<keyword evidence="1" id="KW-0732">Signal</keyword>
<dbReference type="PANTHER" id="PTHR13866">
    <property type="entry name" value="SPARC OSTEONECTIN"/>
    <property type="match status" value="1"/>
</dbReference>
<evidence type="ECO:0000256" key="3">
    <source>
        <dbReference type="ARBA" id="ARBA00023157"/>
    </source>
</evidence>
<dbReference type="GO" id="GO:0050840">
    <property type="term" value="F:extracellular matrix binding"/>
    <property type="evidence" value="ECO:0007669"/>
    <property type="project" value="TreeGrafter"/>
</dbReference>
<keyword evidence="4" id="KW-0325">Glycoprotein</keyword>